<feature type="domain" description="Resolvase/invertase-type recombinase catalytic" evidence="7">
    <location>
        <begin position="2"/>
        <end position="164"/>
    </location>
</feature>
<dbReference type="GO" id="GO:0000150">
    <property type="term" value="F:DNA strand exchange activity"/>
    <property type="evidence" value="ECO:0007669"/>
    <property type="project" value="InterPro"/>
</dbReference>
<dbReference type="Proteomes" id="UP000255230">
    <property type="component" value="Unassembled WGS sequence"/>
</dbReference>
<feature type="active site" description="O-(5'-phospho-DNA)-serine intermediate" evidence="4 5">
    <location>
        <position position="10"/>
    </location>
</feature>
<keyword evidence="9" id="KW-1185">Reference proteome</keyword>
<dbReference type="InterPro" id="IPR036162">
    <property type="entry name" value="Resolvase-like_N_sf"/>
</dbReference>
<dbReference type="EMBL" id="UGPY01000005">
    <property type="protein sequence ID" value="STZ04964.1"/>
    <property type="molecule type" value="Genomic_DNA"/>
</dbReference>
<dbReference type="Gene3D" id="3.40.50.1390">
    <property type="entry name" value="Resolvase, N-terminal catalytic domain"/>
    <property type="match status" value="1"/>
</dbReference>
<dbReference type="InterPro" id="IPR006118">
    <property type="entry name" value="Recombinase_CS"/>
</dbReference>
<evidence type="ECO:0000256" key="1">
    <source>
        <dbReference type="ARBA" id="ARBA00022908"/>
    </source>
</evidence>
<evidence type="ECO:0000256" key="3">
    <source>
        <dbReference type="ARBA" id="ARBA00023172"/>
    </source>
</evidence>
<evidence type="ECO:0000259" key="7">
    <source>
        <dbReference type="PROSITE" id="PS51736"/>
    </source>
</evidence>
<feature type="compositionally biased region" description="Basic residues" evidence="6">
    <location>
        <begin position="240"/>
        <end position="249"/>
    </location>
</feature>
<dbReference type="PROSITE" id="PS51736">
    <property type="entry name" value="RECOMBINASES_3"/>
    <property type="match status" value="1"/>
</dbReference>
<proteinExistence type="predicted"/>
<keyword evidence="1" id="KW-0229">DNA integration</keyword>
<evidence type="ECO:0000313" key="8">
    <source>
        <dbReference type="EMBL" id="STZ04964.1"/>
    </source>
</evidence>
<dbReference type="SMART" id="SM00857">
    <property type="entry name" value="Resolvase"/>
    <property type="match status" value="1"/>
</dbReference>
<dbReference type="GO" id="GO:0015074">
    <property type="term" value="P:DNA integration"/>
    <property type="evidence" value="ECO:0007669"/>
    <property type="project" value="UniProtKB-KW"/>
</dbReference>
<dbReference type="PROSITE" id="PS00397">
    <property type="entry name" value="RECOMBINASES_1"/>
    <property type="match status" value="1"/>
</dbReference>
<dbReference type="RefSeq" id="WP_065252129.1">
    <property type="nucleotide sequence ID" value="NZ_CP014237.1"/>
</dbReference>
<evidence type="ECO:0000313" key="9">
    <source>
        <dbReference type="Proteomes" id="UP000255230"/>
    </source>
</evidence>
<dbReference type="Pfam" id="PF00239">
    <property type="entry name" value="Resolvase"/>
    <property type="match status" value="1"/>
</dbReference>
<dbReference type="SUPFAM" id="SSF53041">
    <property type="entry name" value="Resolvase-like"/>
    <property type="match status" value="1"/>
</dbReference>
<evidence type="ECO:0000256" key="5">
    <source>
        <dbReference type="PROSITE-ProRule" id="PRU10137"/>
    </source>
</evidence>
<feature type="compositionally biased region" description="Basic and acidic residues" evidence="6">
    <location>
        <begin position="214"/>
        <end position="226"/>
    </location>
</feature>
<dbReference type="GeneID" id="35779483"/>
<reference evidence="8 9" key="1">
    <citation type="submission" date="2018-06" db="EMBL/GenBank/DDBJ databases">
        <authorList>
            <consortium name="Pathogen Informatics"/>
            <person name="Doyle S."/>
        </authorList>
    </citation>
    <scope>NUCLEOTIDE SEQUENCE [LARGE SCALE GENOMIC DNA]</scope>
    <source>
        <strain evidence="8 9">NCTC10465</strain>
    </source>
</reference>
<sequence length="249" mass="28944">MTIRAYLRASTNKQDANRAEQSLKDFVKQFGQKIDVFYRENESGTKLNRPQLNQLLADCDTDSQGNGDILLVEDIDRLTRLKPSEWEILDGRIKAKGVKLVVMSLPLSHEPLKADITTHDDITRAVMKGMNDMMIQILATIARNDYDKRRYRQRQGIDKVLADPKTHRTKYKGKQANTKQYERILRLIDSHHTYKEIKETLNVSNDTIVNAKKWRNEQQASKDKDNQPLFEPSDLEQPKIKRRGRKPTL</sequence>
<dbReference type="InterPro" id="IPR050639">
    <property type="entry name" value="SSR_resolvase"/>
</dbReference>
<keyword evidence="2" id="KW-0238">DNA-binding</keyword>
<name>A0A378QXF7_FAUOS</name>
<dbReference type="PANTHER" id="PTHR30461">
    <property type="entry name" value="DNA-INVERTASE FROM LAMBDOID PROPHAGE"/>
    <property type="match status" value="1"/>
</dbReference>
<dbReference type="PANTHER" id="PTHR30461:SF25">
    <property type="entry name" value="RESOLVASE-RELATED"/>
    <property type="match status" value="1"/>
</dbReference>
<evidence type="ECO:0000256" key="4">
    <source>
        <dbReference type="PIRSR" id="PIRSR606118-50"/>
    </source>
</evidence>
<accession>A0A378QXF7</accession>
<protein>
    <submittedName>
        <fullName evidence="8">Transposon Tn552 DNA-invertase bin3</fullName>
    </submittedName>
</protein>
<organism evidence="8 9">
    <name type="scientific">Faucicola osloensis</name>
    <name type="common">Moraxella osloensis</name>
    <dbReference type="NCBI Taxonomy" id="34062"/>
    <lineage>
        <taxon>Bacteria</taxon>
        <taxon>Pseudomonadati</taxon>
        <taxon>Pseudomonadota</taxon>
        <taxon>Gammaproteobacteria</taxon>
        <taxon>Moraxellales</taxon>
        <taxon>Moraxellaceae</taxon>
        <taxon>Faucicola</taxon>
    </lineage>
</organism>
<evidence type="ECO:0000256" key="2">
    <source>
        <dbReference type="ARBA" id="ARBA00023125"/>
    </source>
</evidence>
<gene>
    <name evidence="8" type="primary">bin3</name>
    <name evidence="8" type="ORF">NCTC10465_02420</name>
</gene>
<keyword evidence="3" id="KW-0233">DNA recombination</keyword>
<dbReference type="AlphaFoldDB" id="A0A378QXF7"/>
<feature type="region of interest" description="Disordered" evidence="6">
    <location>
        <begin position="214"/>
        <end position="249"/>
    </location>
</feature>
<evidence type="ECO:0000256" key="6">
    <source>
        <dbReference type="SAM" id="MobiDB-lite"/>
    </source>
</evidence>
<dbReference type="InterPro" id="IPR006119">
    <property type="entry name" value="Resolv_N"/>
</dbReference>
<dbReference type="GO" id="GO:0003677">
    <property type="term" value="F:DNA binding"/>
    <property type="evidence" value="ECO:0007669"/>
    <property type="project" value="UniProtKB-KW"/>
</dbReference>